<dbReference type="InterPro" id="IPR044053">
    <property type="entry name" value="AsaB-like"/>
</dbReference>
<keyword evidence="1" id="KW-0560">Oxidoreductase</keyword>
<dbReference type="NCBIfam" id="NF041278">
    <property type="entry name" value="CmcJ_NvfI_EfuI"/>
    <property type="match status" value="1"/>
</dbReference>
<gene>
    <name evidence="3" type="ORF">M409DRAFT_31179</name>
</gene>
<protein>
    <recommendedName>
        <fullName evidence="5">GA4 desaturase family protein</fullName>
    </recommendedName>
</protein>
<organism evidence="3 4">
    <name type="scientific">Zasmidium cellare ATCC 36951</name>
    <dbReference type="NCBI Taxonomy" id="1080233"/>
    <lineage>
        <taxon>Eukaryota</taxon>
        <taxon>Fungi</taxon>
        <taxon>Dikarya</taxon>
        <taxon>Ascomycota</taxon>
        <taxon>Pezizomycotina</taxon>
        <taxon>Dothideomycetes</taxon>
        <taxon>Dothideomycetidae</taxon>
        <taxon>Mycosphaerellales</taxon>
        <taxon>Mycosphaerellaceae</taxon>
        <taxon>Zasmidium</taxon>
    </lineage>
</organism>
<proteinExistence type="inferred from homology"/>
<evidence type="ECO:0008006" key="5">
    <source>
        <dbReference type="Google" id="ProtNLM"/>
    </source>
</evidence>
<dbReference type="RefSeq" id="XP_033659188.1">
    <property type="nucleotide sequence ID" value="XM_033810211.1"/>
</dbReference>
<reference evidence="3" key="1">
    <citation type="journal article" date="2020" name="Stud. Mycol.">
        <title>101 Dothideomycetes genomes: a test case for predicting lifestyles and emergence of pathogens.</title>
        <authorList>
            <person name="Haridas S."/>
            <person name="Albert R."/>
            <person name="Binder M."/>
            <person name="Bloem J."/>
            <person name="Labutti K."/>
            <person name="Salamov A."/>
            <person name="Andreopoulos B."/>
            <person name="Baker S."/>
            <person name="Barry K."/>
            <person name="Bills G."/>
            <person name="Bluhm B."/>
            <person name="Cannon C."/>
            <person name="Castanera R."/>
            <person name="Culley D."/>
            <person name="Daum C."/>
            <person name="Ezra D."/>
            <person name="Gonzalez J."/>
            <person name="Henrissat B."/>
            <person name="Kuo A."/>
            <person name="Liang C."/>
            <person name="Lipzen A."/>
            <person name="Lutzoni F."/>
            <person name="Magnuson J."/>
            <person name="Mondo S."/>
            <person name="Nolan M."/>
            <person name="Ohm R."/>
            <person name="Pangilinan J."/>
            <person name="Park H.-J."/>
            <person name="Ramirez L."/>
            <person name="Alfaro M."/>
            <person name="Sun H."/>
            <person name="Tritt A."/>
            <person name="Yoshinaga Y."/>
            <person name="Zwiers L.-H."/>
            <person name="Turgeon B."/>
            <person name="Goodwin S."/>
            <person name="Spatafora J."/>
            <person name="Crous P."/>
            <person name="Grigoriev I."/>
        </authorList>
    </citation>
    <scope>NUCLEOTIDE SEQUENCE</scope>
    <source>
        <strain evidence="3">ATCC 36951</strain>
    </source>
</reference>
<dbReference type="GO" id="GO:0016491">
    <property type="term" value="F:oxidoreductase activity"/>
    <property type="evidence" value="ECO:0007669"/>
    <property type="project" value="UniProtKB-KW"/>
</dbReference>
<evidence type="ECO:0000313" key="4">
    <source>
        <dbReference type="Proteomes" id="UP000799537"/>
    </source>
</evidence>
<dbReference type="Proteomes" id="UP000799537">
    <property type="component" value="Unassembled WGS sequence"/>
</dbReference>
<dbReference type="EMBL" id="ML993726">
    <property type="protein sequence ID" value="KAF2158299.1"/>
    <property type="molecule type" value="Genomic_DNA"/>
</dbReference>
<dbReference type="AlphaFoldDB" id="A0A6A6BXN7"/>
<evidence type="ECO:0000313" key="3">
    <source>
        <dbReference type="EMBL" id="KAF2158299.1"/>
    </source>
</evidence>
<dbReference type="OrthoDB" id="412788at2759"/>
<comment type="similarity">
    <text evidence="2">Belongs to the asaB hydroxylase/desaturase family.</text>
</comment>
<name>A0A6A6BXN7_ZASCE</name>
<dbReference type="GeneID" id="54563483"/>
<keyword evidence="4" id="KW-1185">Reference proteome</keyword>
<sequence length="284" mass="32585">MSTISTQIKYLSQTATTDKDVVNPKLSFHERKLAYRSRPEADYERPRVKVSSMRGKEDDFSLQDQGFQVSTLHTKCTNFHDPETVKQTFYPEVVALLKKVAGAKFVRPYDHTLRYQTEADSLAAPPDNTTADIHGPARIVHVDDTPKNAHRMKEEDLSEVELAQWGGVPFAIMNVWKPLKPVRRDPLALIDARTICNDDRLAQPLPAPDTFGGDWEVFLLRWNTSHKWWYLQAQETHEALVFKMYDSREEDGFMGAAHVSVEEPGTEHIREARESIEVRSLVFF</sequence>
<evidence type="ECO:0000256" key="2">
    <source>
        <dbReference type="ARBA" id="ARBA00023604"/>
    </source>
</evidence>
<dbReference type="PANTHER" id="PTHR34598">
    <property type="entry name" value="BLL6449 PROTEIN"/>
    <property type="match status" value="1"/>
</dbReference>
<evidence type="ECO:0000256" key="1">
    <source>
        <dbReference type="ARBA" id="ARBA00023002"/>
    </source>
</evidence>
<dbReference type="PANTHER" id="PTHR34598:SF3">
    <property type="entry name" value="OXIDOREDUCTASE AN1597"/>
    <property type="match status" value="1"/>
</dbReference>
<accession>A0A6A6BXN7</accession>